<proteinExistence type="predicted"/>
<dbReference type="EMBL" id="JBBPBN010000011">
    <property type="protein sequence ID" value="KAK9028829.1"/>
    <property type="molecule type" value="Genomic_DNA"/>
</dbReference>
<comment type="caution">
    <text evidence="1">The sequence shown here is derived from an EMBL/GenBank/DDBJ whole genome shotgun (WGS) entry which is preliminary data.</text>
</comment>
<keyword evidence="2" id="KW-1185">Reference proteome</keyword>
<sequence>MEAVPQSLDVGPSLSYQGAPHGAIFSVSHIVLWPPWGSIKDSVGYGGQNYGGKNLRMEKTPWAGNQPLVLHRGVPPTDYGCYASVCDRGFHVNASESGNCATARDRGCSYDPEKVALVLPLGVLLTGCGQCGIGGDRECNVSLPTTGKGGSDRGSGCYVNRWVGKDAKLWSLGLRSISNLMASCCGHNTMLELELLESTLAHISSQGGIGSRDGLSVHITGLWSNMTDWDQGCKGKLLGSGNCGFDRDRGLCSIDFADYGTYVAALAILFESFLPSWDGFKASLCGEFALAVCKKHTTRFGNKGSNWDRVGRLDTATTGKCGEIQAKGCTVGFNRINSCSSIYVRGCSENLAENGICKPSHGNWLRSGLLSWEVITPFKDEEGCGAFIVKNLLSLLIGPQATRETAYLKVIYLCWNFDPKRSLLMDQGFICFFAFGVAFLTLMDVSNWGQFGNCGLACSILTDTVMPKRALTDFLFKNEDCLAFNGLCILSLNGRSLGNRANYLLRISLSLWNICAGHEHQLCPEKPEGNSPPFQYRDWLRVESINAIDVSKRKSQPGIVYAPKGVSDGNVKDLKDKDN</sequence>
<evidence type="ECO:0000313" key="2">
    <source>
        <dbReference type="Proteomes" id="UP001396334"/>
    </source>
</evidence>
<organism evidence="1 2">
    <name type="scientific">Hibiscus sabdariffa</name>
    <name type="common">roselle</name>
    <dbReference type="NCBI Taxonomy" id="183260"/>
    <lineage>
        <taxon>Eukaryota</taxon>
        <taxon>Viridiplantae</taxon>
        <taxon>Streptophyta</taxon>
        <taxon>Embryophyta</taxon>
        <taxon>Tracheophyta</taxon>
        <taxon>Spermatophyta</taxon>
        <taxon>Magnoliopsida</taxon>
        <taxon>eudicotyledons</taxon>
        <taxon>Gunneridae</taxon>
        <taxon>Pentapetalae</taxon>
        <taxon>rosids</taxon>
        <taxon>malvids</taxon>
        <taxon>Malvales</taxon>
        <taxon>Malvaceae</taxon>
        <taxon>Malvoideae</taxon>
        <taxon>Hibiscus</taxon>
    </lineage>
</organism>
<accession>A0ABR2SUK6</accession>
<dbReference type="Proteomes" id="UP001396334">
    <property type="component" value="Unassembled WGS sequence"/>
</dbReference>
<gene>
    <name evidence="1" type="ORF">V6N11_025967</name>
</gene>
<reference evidence="1 2" key="1">
    <citation type="journal article" date="2024" name="G3 (Bethesda)">
        <title>Genome assembly of Hibiscus sabdariffa L. provides insights into metabolisms of medicinal natural products.</title>
        <authorList>
            <person name="Kim T."/>
        </authorList>
    </citation>
    <scope>NUCLEOTIDE SEQUENCE [LARGE SCALE GENOMIC DNA]</scope>
    <source>
        <strain evidence="1">TK-2024</strain>
        <tissue evidence="1">Old leaves</tissue>
    </source>
</reference>
<evidence type="ECO:0000313" key="1">
    <source>
        <dbReference type="EMBL" id="KAK9028829.1"/>
    </source>
</evidence>
<protein>
    <submittedName>
        <fullName evidence="1">Uncharacterized protein</fullName>
    </submittedName>
</protein>
<name>A0ABR2SUK6_9ROSI</name>